<keyword evidence="1" id="KW-1133">Transmembrane helix</keyword>
<keyword evidence="1" id="KW-0812">Transmembrane</keyword>
<reference evidence="2" key="1">
    <citation type="journal article" date="2020" name="New Phytol.">
        <title>Comparative genomics reveals dynamic genome evolution in host specialist ectomycorrhizal fungi.</title>
        <authorList>
            <person name="Lofgren L.A."/>
            <person name="Nguyen N.H."/>
            <person name="Vilgalys R."/>
            <person name="Ruytinx J."/>
            <person name="Liao H.L."/>
            <person name="Branco S."/>
            <person name="Kuo A."/>
            <person name="LaButti K."/>
            <person name="Lipzen A."/>
            <person name="Andreopoulos W."/>
            <person name="Pangilinan J."/>
            <person name="Riley R."/>
            <person name="Hundley H."/>
            <person name="Na H."/>
            <person name="Barry K."/>
            <person name="Grigoriev I.V."/>
            <person name="Stajich J.E."/>
            <person name="Kennedy P.G."/>
        </authorList>
    </citation>
    <scope>NUCLEOTIDE SEQUENCE</scope>
    <source>
        <strain evidence="2">MN1</strain>
    </source>
</reference>
<evidence type="ECO:0000256" key="1">
    <source>
        <dbReference type="SAM" id="Phobius"/>
    </source>
</evidence>
<evidence type="ECO:0000313" key="2">
    <source>
        <dbReference type="EMBL" id="KAG1798774.1"/>
    </source>
</evidence>
<keyword evidence="3" id="KW-1185">Reference proteome</keyword>
<gene>
    <name evidence="2" type="ORF">BJ212DRAFT_198479</name>
</gene>
<protein>
    <submittedName>
        <fullName evidence="2">Uncharacterized protein</fullName>
    </submittedName>
</protein>
<dbReference type="EMBL" id="JABBWG010000162">
    <property type="protein sequence ID" value="KAG1798774.1"/>
    <property type="molecule type" value="Genomic_DNA"/>
</dbReference>
<comment type="caution">
    <text evidence="2">The sequence shown here is derived from an EMBL/GenBank/DDBJ whole genome shotgun (WGS) entry which is preliminary data.</text>
</comment>
<feature type="transmembrane region" description="Helical" evidence="1">
    <location>
        <begin position="103"/>
        <end position="123"/>
    </location>
</feature>
<name>A0A9P7DMX7_9AGAM</name>
<dbReference type="GeneID" id="64636631"/>
<dbReference type="AlphaFoldDB" id="A0A9P7DMX7"/>
<keyword evidence="1" id="KW-0472">Membrane</keyword>
<sequence length="145" mass="16435">MERVFIRSYSSALSIYSKSPPCKLLIGYFHRSISNSRRAFSCSLKRNSPPLMYSLVVFHRGGLWRYPSACITVISNLLFLLWDIMLSYESESHFTVDADVLKFCAHLSVAAWYAFIMFVLYSVSSPHPSVPAATNIHEILEDSTG</sequence>
<feature type="transmembrane region" description="Helical" evidence="1">
    <location>
        <begin position="63"/>
        <end position="82"/>
    </location>
</feature>
<dbReference type="Proteomes" id="UP000807769">
    <property type="component" value="Unassembled WGS sequence"/>
</dbReference>
<organism evidence="2 3">
    <name type="scientific">Suillus subaureus</name>
    <dbReference type="NCBI Taxonomy" id="48587"/>
    <lineage>
        <taxon>Eukaryota</taxon>
        <taxon>Fungi</taxon>
        <taxon>Dikarya</taxon>
        <taxon>Basidiomycota</taxon>
        <taxon>Agaricomycotina</taxon>
        <taxon>Agaricomycetes</taxon>
        <taxon>Agaricomycetidae</taxon>
        <taxon>Boletales</taxon>
        <taxon>Suillineae</taxon>
        <taxon>Suillaceae</taxon>
        <taxon>Suillus</taxon>
    </lineage>
</organism>
<proteinExistence type="predicted"/>
<accession>A0A9P7DMX7</accession>
<dbReference type="RefSeq" id="XP_041185654.1">
    <property type="nucleotide sequence ID" value="XM_041342615.1"/>
</dbReference>
<evidence type="ECO:0000313" key="3">
    <source>
        <dbReference type="Proteomes" id="UP000807769"/>
    </source>
</evidence>